<comment type="similarity">
    <text evidence="9">Belongs to the FtsQ/DivIB family. FtsQ subfamily.</text>
</comment>
<dbReference type="PANTHER" id="PTHR35851">
    <property type="entry name" value="CELL DIVISION PROTEIN FTSQ"/>
    <property type="match status" value="1"/>
</dbReference>
<dbReference type="Proteomes" id="UP001246372">
    <property type="component" value="Unassembled WGS sequence"/>
</dbReference>
<reference evidence="11" key="1">
    <citation type="submission" date="2023-09" db="EMBL/GenBank/DDBJ databases">
        <title>Paucibacter sp. APW11 Genome sequencing and assembly.</title>
        <authorList>
            <person name="Kim I."/>
        </authorList>
    </citation>
    <scope>NUCLEOTIDE SEQUENCE</scope>
    <source>
        <strain evidence="11">APW11</strain>
    </source>
</reference>
<evidence type="ECO:0000256" key="7">
    <source>
        <dbReference type="ARBA" id="ARBA00023136"/>
    </source>
</evidence>
<evidence type="ECO:0000256" key="1">
    <source>
        <dbReference type="ARBA" id="ARBA00004370"/>
    </source>
</evidence>
<keyword evidence="5 9" id="KW-0812">Transmembrane</keyword>
<protein>
    <recommendedName>
        <fullName evidence="9">Cell division protein FtsQ</fullName>
    </recommendedName>
</protein>
<dbReference type="Gene3D" id="3.40.50.11690">
    <property type="entry name" value="Cell division protein FtsQ/DivIB"/>
    <property type="match status" value="1"/>
</dbReference>
<evidence type="ECO:0000256" key="2">
    <source>
        <dbReference type="ARBA" id="ARBA00022475"/>
    </source>
</evidence>
<evidence type="ECO:0000313" key="12">
    <source>
        <dbReference type="Proteomes" id="UP001246372"/>
    </source>
</evidence>
<keyword evidence="8 9" id="KW-0131">Cell cycle</keyword>
<dbReference type="InterPro" id="IPR045335">
    <property type="entry name" value="FtsQ_C_sf"/>
</dbReference>
<dbReference type="Gene3D" id="3.10.20.310">
    <property type="entry name" value="membrane protein fhac"/>
    <property type="match status" value="1"/>
</dbReference>
<evidence type="ECO:0000256" key="4">
    <source>
        <dbReference type="ARBA" id="ARBA00022618"/>
    </source>
</evidence>
<dbReference type="HAMAP" id="MF_00911">
    <property type="entry name" value="FtsQ_subfam"/>
    <property type="match status" value="1"/>
</dbReference>
<proteinExistence type="inferred from homology"/>
<dbReference type="InterPro" id="IPR013685">
    <property type="entry name" value="POTRA_FtsQ_type"/>
</dbReference>
<evidence type="ECO:0000256" key="6">
    <source>
        <dbReference type="ARBA" id="ARBA00022989"/>
    </source>
</evidence>
<evidence type="ECO:0000256" key="9">
    <source>
        <dbReference type="HAMAP-Rule" id="MF_00911"/>
    </source>
</evidence>
<dbReference type="PANTHER" id="PTHR35851:SF1">
    <property type="entry name" value="CELL DIVISION PROTEIN FTSQ"/>
    <property type="match status" value="1"/>
</dbReference>
<accession>A0ABU3PCK3</accession>
<keyword evidence="12" id="KW-1185">Reference proteome</keyword>
<dbReference type="PROSITE" id="PS51779">
    <property type="entry name" value="POTRA"/>
    <property type="match status" value="1"/>
</dbReference>
<dbReference type="InterPro" id="IPR005548">
    <property type="entry name" value="Cell_div_FtsQ/DivIB_C"/>
</dbReference>
<organism evidence="11 12">
    <name type="scientific">Roseateles aquae</name>
    <dbReference type="NCBI Taxonomy" id="3077235"/>
    <lineage>
        <taxon>Bacteria</taxon>
        <taxon>Pseudomonadati</taxon>
        <taxon>Pseudomonadota</taxon>
        <taxon>Betaproteobacteria</taxon>
        <taxon>Burkholderiales</taxon>
        <taxon>Sphaerotilaceae</taxon>
        <taxon>Roseateles</taxon>
    </lineage>
</organism>
<dbReference type="InterPro" id="IPR034746">
    <property type="entry name" value="POTRA"/>
</dbReference>
<evidence type="ECO:0000259" key="10">
    <source>
        <dbReference type="PROSITE" id="PS51779"/>
    </source>
</evidence>
<comment type="subcellular location">
    <subcellularLocation>
        <location evidence="9">Cell inner membrane</location>
        <topology evidence="9">Single-pass type II membrane protein</topology>
    </subcellularLocation>
    <subcellularLocation>
        <location evidence="1">Membrane</location>
    </subcellularLocation>
    <text evidence="9">Localizes to the division septum.</text>
</comment>
<dbReference type="Pfam" id="PF03799">
    <property type="entry name" value="FtsQ_DivIB_C"/>
    <property type="match status" value="1"/>
</dbReference>
<name>A0ABU3PCK3_9BURK</name>
<evidence type="ECO:0000313" key="11">
    <source>
        <dbReference type="EMBL" id="MDT9000273.1"/>
    </source>
</evidence>
<comment type="subunit">
    <text evidence="9">Part of a complex composed of FtsB, FtsL and FtsQ.</text>
</comment>
<comment type="caution">
    <text evidence="11">The sequence shown here is derived from an EMBL/GenBank/DDBJ whole genome shotgun (WGS) entry which is preliminary data.</text>
</comment>
<dbReference type="InterPro" id="IPR026579">
    <property type="entry name" value="FtsQ"/>
</dbReference>
<keyword evidence="6 9" id="KW-1133">Transmembrane helix</keyword>
<keyword evidence="4 9" id="KW-0132">Cell division</keyword>
<sequence length="276" mass="30122">MRAAQAQQPLPPDIRLMNGVTALLLLGLAAAVLTLALQRLMRQPVFAIRAVQVEGEVSRNSAASLRANAVPRLAGSFLSMNLQQARAAFEAVPWVRHAVVQRVWPNRLKVSLEEHKPAAYWETKPEGADADSDATVERLLVNSFGEVFQANLGDVEDEDLPLLSGPAHASAHMLKLWQQLQTQTARLDDSIERLDLSGRGSWRITLAKGSHIELGRGSDAEVLARYGQFVASIQQITSRYKTDLLSADLRHGDGYALRLRGVSTTPTPPKGGAKKN</sequence>
<evidence type="ECO:0000256" key="5">
    <source>
        <dbReference type="ARBA" id="ARBA00022692"/>
    </source>
</evidence>
<dbReference type="RefSeq" id="WP_315650835.1">
    <property type="nucleotide sequence ID" value="NZ_JAVXZY010000005.1"/>
</dbReference>
<dbReference type="Pfam" id="PF08478">
    <property type="entry name" value="POTRA_1"/>
    <property type="match status" value="1"/>
</dbReference>
<gene>
    <name evidence="9" type="primary">ftsQ</name>
    <name evidence="11" type="ORF">RQP53_13450</name>
</gene>
<keyword evidence="2 9" id="KW-1003">Cell membrane</keyword>
<dbReference type="GO" id="GO:0051301">
    <property type="term" value="P:cell division"/>
    <property type="evidence" value="ECO:0007669"/>
    <property type="project" value="UniProtKB-KW"/>
</dbReference>
<dbReference type="EMBL" id="JAVXZY010000005">
    <property type="protein sequence ID" value="MDT9000273.1"/>
    <property type="molecule type" value="Genomic_DNA"/>
</dbReference>
<comment type="function">
    <text evidence="9">Essential cell division protein. May link together the upstream cell division proteins, which are predominantly cytoplasmic, with the downstream cell division proteins, which are predominantly periplasmic. May control correct divisome assembly.</text>
</comment>
<evidence type="ECO:0000256" key="8">
    <source>
        <dbReference type="ARBA" id="ARBA00023306"/>
    </source>
</evidence>
<keyword evidence="7 9" id="KW-0472">Membrane</keyword>
<evidence type="ECO:0000256" key="3">
    <source>
        <dbReference type="ARBA" id="ARBA00022519"/>
    </source>
</evidence>
<keyword evidence="3 9" id="KW-0997">Cell inner membrane</keyword>
<feature type="domain" description="POTRA" evidence="10">
    <location>
        <begin position="46"/>
        <end position="115"/>
    </location>
</feature>